<dbReference type="AlphaFoldDB" id="A0A0D2CI28"/>
<sequence length="152" mass="17616">MLSVKLDIALKLRVNPDQFRGSCPTYFPMEQHSEMSFEIRALLQHDLDKDAEFLTTVLIDIRRIIQEREGLATRIPLCIKEKGEKDKNQLNQLFSYKGPDKETLRILNCYEGLWTQDPKQFWNTPLLSSSGRLTSAQAQIARYYLHGQDVDA</sequence>
<dbReference type="EMBL" id="KN847042">
    <property type="protein sequence ID" value="KIW29820.1"/>
    <property type="molecule type" value="Genomic_DNA"/>
</dbReference>
<dbReference type="GeneID" id="27344801"/>
<reference evidence="1 2" key="1">
    <citation type="submission" date="2015-01" db="EMBL/GenBank/DDBJ databases">
        <title>The Genome Sequence of Cladophialophora immunda CBS83496.</title>
        <authorList>
            <consortium name="The Broad Institute Genomics Platform"/>
            <person name="Cuomo C."/>
            <person name="de Hoog S."/>
            <person name="Gorbushina A."/>
            <person name="Stielow B."/>
            <person name="Teixiera M."/>
            <person name="Abouelleil A."/>
            <person name="Chapman S.B."/>
            <person name="Priest M."/>
            <person name="Young S.K."/>
            <person name="Wortman J."/>
            <person name="Nusbaum C."/>
            <person name="Birren B."/>
        </authorList>
    </citation>
    <scope>NUCLEOTIDE SEQUENCE [LARGE SCALE GENOMIC DNA]</scope>
    <source>
        <strain evidence="1 2">CBS 83496</strain>
    </source>
</reference>
<keyword evidence="2" id="KW-1185">Reference proteome</keyword>
<dbReference type="RefSeq" id="XP_016250036.1">
    <property type="nucleotide sequence ID" value="XM_016392517.1"/>
</dbReference>
<evidence type="ECO:0000313" key="1">
    <source>
        <dbReference type="EMBL" id="KIW29820.1"/>
    </source>
</evidence>
<dbReference type="HOGENOM" id="CLU_1722165_0_0_1"/>
<name>A0A0D2CI28_9EURO</name>
<organism evidence="1 2">
    <name type="scientific">Cladophialophora immunda</name>
    <dbReference type="NCBI Taxonomy" id="569365"/>
    <lineage>
        <taxon>Eukaryota</taxon>
        <taxon>Fungi</taxon>
        <taxon>Dikarya</taxon>
        <taxon>Ascomycota</taxon>
        <taxon>Pezizomycotina</taxon>
        <taxon>Eurotiomycetes</taxon>
        <taxon>Chaetothyriomycetidae</taxon>
        <taxon>Chaetothyriales</taxon>
        <taxon>Herpotrichiellaceae</taxon>
        <taxon>Cladophialophora</taxon>
    </lineage>
</organism>
<dbReference type="Proteomes" id="UP000054466">
    <property type="component" value="Unassembled WGS sequence"/>
</dbReference>
<accession>A0A0D2CI28</accession>
<evidence type="ECO:0000313" key="2">
    <source>
        <dbReference type="Proteomes" id="UP000054466"/>
    </source>
</evidence>
<dbReference type="OrthoDB" id="4157679at2759"/>
<dbReference type="VEuPathDB" id="FungiDB:PV07_05607"/>
<protein>
    <submittedName>
        <fullName evidence="1">Uncharacterized protein</fullName>
    </submittedName>
</protein>
<gene>
    <name evidence="1" type="ORF">PV07_05607</name>
</gene>
<proteinExistence type="predicted"/>